<dbReference type="AlphaFoldDB" id="A0A2T4ULA8"/>
<reference evidence="7 8" key="1">
    <citation type="submission" date="2018-03" db="EMBL/GenBank/DDBJ databases">
        <title>Aquarubrobacter algicola gen. nov., sp. nov., a novel actinobacterium isolated from shallow eutrophic lake during the end of cyanobacterial harmful algal blooms.</title>
        <authorList>
            <person name="Chun S.J."/>
        </authorList>
    </citation>
    <scope>NUCLEOTIDE SEQUENCE [LARGE SCALE GENOMIC DNA]</scope>
    <source>
        <strain evidence="7 8">Seoho-28</strain>
    </source>
</reference>
<dbReference type="EMBL" id="PYYB01000001">
    <property type="protein sequence ID" value="PTL60001.1"/>
    <property type="molecule type" value="Genomic_DNA"/>
</dbReference>
<feature type="transmembrane region" description="Helical" evidence="6">
    <location>
        <begin position="116"/>
        <end position="134"/>
    </location>
</feature>
<dbReference type="Proteomes" id="UP000240739">
    <property type="component" value="Unassembled WGS sequence"/>
</dbReference>
<organism evidence="7 8">
    <name type="scientific">Paraconexibacter algicola</name>
    <dbReference type="NCBI Taxonomy" id="2133960"/>
    <lineage>
        <taxon>Bacteria</taxon>
        <taxon>Bacillati</taxon>
        <taxon>Actinomycetota</taxon>
        <taxon>Thermoleophilia</taxon>
        <taxon>Solirubrobacterales</taxon>
        <taxon>Paraconexibacteraceae</taxon>
        <taxon>Paraconexibacter</taxon>
    </lineage>
</organism>
<feature type="transmembrane region" description="Helical" evidence="6">
    <location>
        <begin position="20"/>
        <end position="38"/>
    </location>
</feature>
<gene>
    <name evidence="7" type="ORF">C7Y72_10255</name>
</gene>
<dbReference type="Pfam" id="PF03073">
    <property type="entry name" value="TspO_MBR"/>
    <property type="match status" value="1"/>
</dbReference>
<dbReference type="CDD" id="cd15904">
    <property type="entry name" value="TSPO_MBR"/>
    <property type="match status" value="1"/>
</dbReference>
<evidence type="ECO:0000256" key="3">
    <source>
        <dbReference type="ARBA" id="ARBA00022692"/>
    </source>
</evidence>
<evidence type="ECO:0000256" key="5">
    <source>
        <dbReference type="ARBA" id="ARBA00023136"/>
    </source>
</evidence>
<comment type="subcellular location">
    <subcellularLocation>
        <location evidence="1">Membrane</location>
        <topology evidence="1">Multi-pass membrane protein</topology>
    </subcellularLocation>
</comment>
<evidence type="ECO:0000313" key="7">
    <source>
        <dbReference type="EMBL" id="PTL60001.1"/>
    </source>
</evidence>
<evidence type="ECO:0000313" key="8">
    <source>
        <dbReference type="Proteomes" id="UP000240739"/>
    </source>
</evidence>
<evidence type="ECO:0000256" key="6">
    <source>
        <dbReference type="SAM" id="Phobius"/>
    </source>
</evidence>
<proteinExistence type="inferred from homology"/>
<keyword evidence="4 6" id="KW-1133">Transmembrane helix</keyword>
<dbReference type="PANTHER" id="PTHR10057:SF0">
    <property type="entry name" value="TRANSLOCATOR PROTEIN"/>
    <property type="match status" value="1"/>
</dbReference>
<dbReference type="GO" id="GO:0016020">
    <property type="term" value="C:membrane"/>
    <property type="evidence" value="ECO:0007669"/>
    <property type="project" value="UniProtKB-SubCell"/>
</dbReference>
<feature type="transmembrane region" description="Helical" evidence="6">
    <location>
        <begin position="146"/>
        <end position="165"/>
    </location>
</feature>
<dbReference type="FunFam" id="1.20.1260.100:FF:000001">
    <property type="entry name" value="translocator protein 2"/>
    <property type="match status" value="1"/>
</dbReference>
<dbReference type="PIRSF" id="PIRSF005859">
    <property type="entry name" value="PBR"/>
    <property type="match status" value="1"/>
</dbReference>
<dbReference type="GO" id="GO:0033013">
    <property type="term" value="P:tetrapyrrole metabolic process"/>
    <property type="evidence" value="ECO:0007669"/>
    <property type="project" value="UniProtKB-ARBA"/>
</dbReference>
<dbReference type="Gene3D" id="1.20.1260.100">
    <property type="entry name" value="TspO/MBR protein"/>
    <property type="match status" value="1"/>
</dbReference>
<dbReference type="OrthoDB" id="9795496at2"/>
<name>A0A2T4ULA8_9ACTN</name>
<dbReference type="PANTHER" id="PTHR10057">
    <property type="entry name" value="PERIPHERAL-TYPE BENZODIAZEPINE RECEPTOR"/>
    <property type="match status" value="1"/>
</dbReference>
<evidence type="ECO:0000256" key="1">
    <source>
        <dbReference type="ARBA" id="ARBA00004141"/>
    </source>
</evidence>
<comment type="similarity">
    <text evidence="2">Belongs to the TspO/BZRP family.</text>
</comment>
<dbReference type="InterPro" id="IPR038330">
    <property type="entry name" value="TspO/MBR-related_sf"/>
</dbReference>
<keyword evidence="5 6" id="KW-0472">Membrane</keyword>
<evidence type="ECO:0000256" key="2">
    <source>
        <dbReference type="ARBA" id="ARBA00007524"/>
    </source>
</evidence>
<dbReference type="InterPro" id="IPR004307">
    <property type="entry name" value="TspO_MBR"/>
</dbReference>
<feature type="transmembrane region" description="Helical" evidence="6">
    <location>
        <begin position="58"/>
        <end position="79"/>
    </location>
</feature>
<keyword evidence="3 6" id="KW-0812">Transmembrane</keyword>
<protein>
    <submittedName>
        <fullName evidence="7">TspO protein</fullName>
    </submittedName>
</protein>
<feature type="transmembrane region" description="Helical" evidence="6">
    <location>
        <begin position="91"/>
        <end position="110"/>
    </location>
</feature>
<dbReference type="RefSeq" id="WP_107568645.1">
    <property type="nucleotide sequence ID" value="NZ_PYYB01000001.1"/>
</dbReference>
<evidence type="ECO:0000256" key="4">
    <source>
        <dbReference type="ARBA" id="ARBA00022989"/>
    </source>
</evidence>
<comment type="caution">
    <text evidence="7">The sequence shown here is derived from an EMBL/GenBank/DDBJ whole genome shotgun (WGS) entry which is preliminary data.</text>
</comment>
<sequence length="168" mass="17522">MSTAPVTAPLRARPAGPTVVVGWALALVAVSLAGGLASDTGSSWYEGLDLPPFQPPGPVFGIVWTVLYVLIAVAGITATRATAGTAAFRPVHLLFAVNLVLNVAWSWIFFQGHAPVLAGIEVVVLLATTVTLAVRLRGPAPRSAVLLVPYALWVSFATVLTWTIALTN</sequence>
<accession>A0A2T4ULA8</accession>
<keyword evidence="8" id="KW-1185">Reference proteome</keyword>